<reference evidence="1 2" key="1">
    <citation type="submission" date="2017-07" db="EMBL/GenBank/DDBJ databases">
        <title>Phylogenetic study on the rhizospheric bacterium Ochrobactrum sp. A44.</title>
        <authorList>
            <person name="Krzyzanowska D.M."/>
            <person name="Ossowicki A."/>
            <person name="Rajewska M."/>
            <person name="Maciag T."/>
            <person name="Kaczynski Z."/>
            <person name="Czerwicka M."/>
            <person name="Jafra S."/>
        </authorList>
    </citation>
    <scope>NUCLEOTIDE SEQUENCE [LARGE SCALE GENOMIC DNA]</scope>
    <source>
        <strain evidence="1 2">A44</strain>
    </source>
</reference>
<accession>A0A248UI32</accession>
<evidence type="ECO:0000313" key="2">
    <source>
        <dbReference type="Proteomes" id="UP000215256"/>
    </source>
</evidence>
<dbReference type="Proteomes" id="UP000215256">
    <property type="component" value="Chromosome 1"/>
</dbReference>
<proteinExistence type="predicted"/>
<evidence type="ECO:0000313" key="1">
    <source>
        <dbReference type="EMBL" id="ASV86328.1"/>
    </source>
</evidence>
<dbReference type="EMBL" id="CP022604">
    <property type="protein sequence ID" value="ASV86328.1"/>
    <property type="molecule type" value="Genomic_DNA"/>
</dbReference>
<dbReference type="KEGG" id="och:CES85_0560"/>
<sequence length="41" mass="4613">MIAPFESFELQFVDGFNMAGTKLSKPLGYAKCRKYGLLRAN</sequence>
<dbReference type="AlphaFoldDB" id="A0A248UI32"/>
<gene>
    <name evidence="1" type="ORF">CES85_0560</name>
</gene>
<organism evidence="1 2">
    <name type="scientific">Ochrobactrum quorumnocens</name>
    <dbReference type="NCBI Taxonomy" id="271865"/>
    <lineage>
        <taxon>Bacteria</taxon>
        <taxon>Pseudomonadati</taxon>
        <taxon>Pseudomonadota</taxon>
        <taxon>Alphaproteobacteria</taxon>
        <taxon>Hyphomicrobiales</taxon>
        <taxon>Brucellaceae</taxon>
        <taxon>Brucella/Ochrobactrum group</taxon>
        <taxon>Ochrobactrum</taxon>
    </lineage>
</organism>
<name>A0A248UI32_9HYPH</name>
<protein>
    <submittedName>
        <fullName evidence="1">Uncharacterized protein</fullName>
    </submittedName>
</protein>